<dbReference type="Pfam" id="PF19055">
    <property type="entry name" value="ABC2_membrane_7"/>
    <property type="match status" value="1"/>
</dbReference>
<organism evidence="12 13">
    <name type="scientific">Podospora aff. communis PSN243</name>
    <dbReference type="NCBI Taxonomy" id="3040156"/>
    <lineage>
        <taxon>Eukaryota</taxon>
        <taxon>Fungi</taxon>
        <taxon>Dikarya</taxon>
        <taxon>Ascomycota</taxon>
        <taxon>Pezizomycotina</taxon>
        <taxon>Sordariomycetes</taxon>
        <taxon>Sordariomycetidae</taxon>
        <taxon>Sordariales</taxon>
        <taxon>Podosporaceae</taxon>
        <taxon>Podospora</taxon>
    </lineage>
</organism>
<gene>
    <name evidence="12" type="ORF">QBC34DRAFT_410173</name>
</gene>
<feature type="region of interest" description="Disordered" evidence="9">
    <location>
        <begin position="1"/>
        <end position="44"/>
    </location>
</feature>
<dbReference type="Pfam" id="PF14510">
    <property type="entry name" value="ABC_trans_N"/>
    <property type="match status" value="1"/>
</dbReference>
<dbReference type="Gene3D" id="3.40.50.300">
    <property type="entry name" value="P-loop containing nucleotide triphosphate hydrolases"/>
    <property type="match status" value="2"/>
</dbReference>
<dbReference type="InterPro" id="IPR029481">
    <property type="entry name" value="ABC_trans_N"/>
</dbReference>
<dbReference type="GO" id="GO:0016020">
    <property type="term" value="C:membrane"/>
    <property type="evidence" value="ECO:0007669"/>
    <property type="project" value="UniProtKB-SubCell"/>
</dbReference>
<feature type="transmembrane region" description="Helical" evidence="10">
    <location>
        <begin position="1136"/>
        <end position="1155"/>
    </location>
</feature>
<feature type="transmembrane region" description="Helical" evidence="10">
    <location>
        <begin position="718"/>
        <end position="739"/>
    </location>
</feature>
<evidence type="ECO:0000256" key="6">
    <source>
        <dbReference type="ARBA" id="ARBA00022840"/>
    </source>
</evidence>
<dbReference type="Pfam" id="PF01061">
    <property type="entry name" value="ABC2_membrane"/>
    <property type="match status" value="2"/>
</dbReference>
<keyword evidence="8 10" id="KW-0472">Membrane</keyword>
<feature type="domain" description="ABC transporter" evidence="11">
    <location>
        <begin position="793"/>
        <end position="1036"/>
    </location>
</feature>
<comment type="subcellular location">
    <subcellularLocation>
        <location evidence="1">Membrane</location>
        <topology evidence="1">Multi-pass membrane protein</topology>
    </subcellularLocation>
</comment>
<feature type="transmembrane region" description="Helical" evidence="10">
    <location>
        <begin position="609"/>
        <end position="632"/>
    </location>
</feature>
<dbReference type="PROSITE" id="PS50893">
    <property type="entry name" value="ABC_TRANSPORTER_2"/>
    <property type="match status" value="2"/>
</dbReference>
<evidence type="ECO:0000256" key="2">
    <source>
        <dbReference type="ARBA" id="ARBA00006012"/>
    </source>
</evidence>
<dbReference type="InterPro" id="IPR003439">
    <property type="entry name" value="ABC_transporter-like_ATP-bd"/>
</dbReference>
<dbReference type="FunFam" id="3.40.50.300:FF:000054">
    <property type="entry name" value="ABC multidrug transporter atrF"/>
    <property type="match status" value="1"/>
</dbReference>
<keyword evidence="5" id="KW-0547">Nucleotide-binding</keyword>
<evidence type="ECO:0000256" key="9">
    <source>
        <dbReference type="SAM" id="MobiDB-lite"/>
    </source>
</evidence>
<evidence type="ECO:0000313" key="12">
    <source>
        <dbReference type="EMBL" id="KAK4447251.1"/>
    </source>
</evidence>
<feature type="transmembrane region" description="Helical" evidence="10">
    <location>
        <begin position="1287"/>
        <end position="1309"/>
    </location>
</feature>
<feature type="transmembrane region" description="Helical" evidence="10">
    <location>
        <begin position="547"/>
        <end position="572"/>
    </location>
</feature>
<evidence type="ECO:0000256" key="7">
    <source>
        <dbReference type="ARBA" id="ARBA00022989"/>
    </source>
</evidence>
<dbReference type="SMART" id="SM00382">
    <property type="entry name" value="AAA"/>
    <property type="match status" value="2"/>
</dbReference>
<keyword evidence="3" id="KW-0813">Transport</keyword>
<dbReference type="InterPro" id="IPR017871">
    <property type="entry name" value="ABC_transporter-like_CS"/>
</dbReference>
<evidence type="ECO:0000256" key="1">
    <source>
        <dbReference type="ARBA" id="ARBA00004141"/>
    </source>
</evidence>
<feature type="transmembrane region" description="Helical" evidence="10">
    <location>
        <begin position="1167"/>
        <end position="1190"/>
    </location>
</feature>
<keyword evidence="6" id="KW-0067">ATP-binding</keyword>
<accession>A0AAV9GFP5</accession>
<evidence type="ECO:0000259" key="11">
    <source>
        <dbReference type="PROSITE" id="PS50893"/>
    </source>
</evidence>
<dbReference type="Pfam" id="PF00005">
    <property type="entry name" value="ABC_tran"/>
    <property type="match status" value="2"/>
</dbReference>
<reference evidence="12" key="2">
    <citation type="submission" date="2023-05" db="EMBL/GenBank/DDBJ databases">
        <authorList>
            <consortium name="Lawrence Berkeley National Laboratory"/>
            <person name="Steindorff A."/>
            <person name="Hensen N."/>
            <person name="Bonometti L."/>
            <person name="Westerberg I."/>
            <person name="Brannstrom I.O."/>
            <person name="Guillou S."/>
            <person name="Cros-Aarteil S."/>
            <person name="Calhoun S."/>
            <person name="Haridas S."/>
            <person name="Kuo A."/>
            <person name="Mondo S."/>
            <person name="Pangilinan J."/>
            <person name="Riley R."/>
            <person name="Labutti K."/>
            <person name="Andreopoulos B."/>
            <person name="Lipzen A."/>
            <person name="Chen C."/>
            <person name="Yanf M."/>
            <person name="Daum C."/>
            <person name="Ng V."/>
            <person name="Clum A."/>
            <person name="Ohm R."/>
            <person name="Martin F."/>
            <person name="Silar P."/>
            <person name="Natvig D."/>
            <person name="Lalanne C."/>
            <person name="Gautier V."/>
            <person name="Ament-Velasquez S.L."/>
            <person name="Kruys A."/>
            <person name="Hutchinson M.I."/>
            <person name="Powell A.J."/>
            <person name="Barry K."/>
            <person name="Miller A.N."/>
            <person name="Grigoriev I.V."/>
            <person name="Debuchy R."/>
            <person name="Gladieux P."/>
            <person name="Thoren M.H."/>
            <person name="Johannesson H."/>
        </authorList>
    </citation>
    <scope>NUCLEOTIDE SEQUENCE</scope>
    <source>
        <strain evidence="12">PSN243</strain>
    </source>
</reference>
<dbReference type="CDD" id="cd03233">
    <property type="entry name" value="ABCG_PDR_domain1"/>
    <property type="match status" value="1"/>
</dbReference>
<dbReference type="SUPFAM" id="SSF52540">
    <property type="entry name" value="P-loop containing nucleoside triphosphate hydrolases"/>
    <property type="match status" value="2"/>
</dbReference>
<evidence type="ECO:0000256" key="3">
    <source>
        <dbReference type="ARBA" id="ARBA00022448"/>
    </source>
</evidence>
<feature type="transmembrane region" description="Helical" evidence="10">
    <location>
        <begin position="1407"/>
        <end position="1428"/>
    </location>
</feature>
<dbReference type="InterPro" id="IPR034001">
    <property type="entry name" value="ABCG_PDR_1"/>
</dbReference>
<dbReference type="CDD" id="cd03232">
    <property type="entry name" value="ABCG_PDR_domain2"/>
    <property type="match status" value="1"/>
</dbReference>
<proteinExistence type="inferred from homology"/>
<evidence type="ECO:0000256" key="5">
    <source>
        <dbReference type="ARBA" id="ARBA00022741"/>
    </source>
</evidence>
<dbReference type="GO" id="GO:0016887">
    <property type="term" value="F:ATP hydrolysis activity"/>
    <property type="evidence" value="ECO:0007669"/>
    <property type="project" value="InterPro"/>
</dbReference>
<keyword evidence="4 10" id="KW-0812">Transmembrane</keyword>
<feature type="compositionally biased region" description="Low complexity" evidence="9">
    <location>
        <begin position="14"/>
        <end position="31"/>
    </location>
</feature>
<dbReference type="GO" id="GO:0005524">
    <property type="term" value="F:ATP binding"/>
    <property type="evidence" value="ECO:0007669"/>
    <property type="project" value="UniProtKB-KW"/>
</dbReference>
<dbReference type="InterPro" id="IPR043926">
    <property type="entry name" value="ABCG_dom"/>
</dbReference>
<comment type="similarity">
    <text evidence="2">Belongs to the ABC transporter superfamily. ABCG family. PDR (TC 3.A.1.205) subfamily.</text>
</comment>
<dbReference type="InterPro" id="IPR013525">
    <property type="entry name" value="ABC2_TM"/>
</dbReference>
<evidence type="ECO:0000256" key="4">
    <source>
        <dbReference type="ARBA" id="ARBA00022692"/>
    </source>
</evidence>
<sequence>MDLDVKKMAPESPPESATSRAASRASINSAPTAPENPFASPVSNPLLDPHDSSFSIRVWLDNLTRFTSSAGAFYPHQQIGVSFHNLSVSGSTTPTDYQKTVSNIPLSISSLFRRIAGSSSRKIPILHSFDGLIPHGELLLVLGRPGSGCSTLLKTISGDIHGLTVEDGSHLNYQGIAPETMRTQFRGEAIYMAEQDVHFPQLTVDQTLSFAAKARAPPSGIFPGVTRDAFAERLKDVALAAFGLMGVKHTNVGNDMVRGVSGGERKRVSIAEAMLSGAGLQCWDNSTRGLDSANAVEFCRVLKVGAELTGATAAVALYQAPQVAYDVFDKVTVLYLGRQIYFGPCNDAAAYFEELGFERAPRQTTPDFLTSVTSSERMIRAGMEKAVPRTPEEFVQRWKASRAYKQLLDGIQTFDAAHPLGGQSVRRMLDAKHFRQTRSQKPESPYMLSFVEQVAICTRRGYQRLRRDGTITITGVVVNSFLALVISSAFYNLDETTNSFYSRGVLIFLSLLLNAFASAMEINILYAQRPIVEKHVRYAFHHPSAEAMAGLVTDMPYKIGNAIFFNVVLYFMTNLRRTPGAFFTFLLFSFGTTLVMSHMYRTFGALSKTLVQALVPVALIILALIIFTGFAIPPALMVPWFGWIRYVNPIAYAYESLMINEFWDREFPCAGFVPQGPGYDAVDELSRICSVVGAKAGQNVVSGEDYLRLSFGYESKNLWRNFGILMAFTVFYLGTYIVAAELVSSKKSKGEVLVFRRGHRLANATDIESPGGKADAIAEVPDIPSIQRHSSIFHWRDVCFDITVNKEKKRILDHVDGWIKPGTVTALLGPSGAGKTTLLDVLATRTTIGVVSGDVFVNGSLRDASFQRKTGYAQQFDLHLATDTVRESLQFSALMRQPATTPKREKLQYVEEVIKLLGMEEYAEAVVGVPGEGLNVEQRKRLTIGVELAARPQLLVFLDEPTSGLDSQTAWSILDLLTTLKQHGQAVLCTIHQPSAPLFQRFDRLLFLAPNGRTAYFGEIGPGCKTLTSYFERNGAAPCPEDDNPAEWLMDTIGCTPGSHSKIDWPEVWRGSEELVQVKRELERMEMTLHEKGQSSVEVKESKNPDYWEFAAPFRVQMWECLQRVNLQFWRSPSYIYSKIALTTLTGLFIGLAFYKSDNSIQGLQNQAFSIFMLVTIFPNFVPQILPSFVEQRDLYEARERPSKVYSWPVFFLSNLITELAWNTAVSVLMFVTWYYPIGFYRNAVPTDTVEERGAAMFLLLWVFLMFTTTFGYLIQAAIETAEAAGNAASGLFTFWLVFCGILVSPTAMPGFWTWMYYLSPFTYLISAVLSVGLSHTQVHCSDIELLSFQPANGTNCGDFMAPYISTRGGYLVDAQTTGACQYCPIGETDVYLEFLKIRYDDRWRNFGILWAYTVFNALAAVGVYWLARVPKGSKKEGRVVGKME</sequence>
<feature type="transmembrane region" description="Helical" evidence="10">
    <location>
        <begin position="505"/>
        <end position="526"/>
    </location>
</feature>
<dbReference type="InterPro" id="IPR003593">
    <property type="entry name" value="AAA+_ATPase"/>
</dbReference>
<dbReference type="PANTHER" id="PTHR19241">
    <property type="entry name" value="ATP-BINDING CASSETTE TRANSPORTER"/>
    <property type="match status" value="1"/>
</dbReference>
<dbReference type="GO" id="GO:0140359">
    <property type="term" value="F:ABC-type transporter activity"/>
    <property type="evidence" value="ECO:0007669"/>
    <property type="project" value="InterPro"/>
</dbReference>
<evidence type="ECO:0000256" key="10">
    <source>
        <dbReference type="SAM" id="Phobius"/>
    </source>
</evidence>
<evidence type="ECO:0000313" key="13">
    <source>
        <dbReference type="Proteomes" id="UP001321760"/>
    </source>
</evidence>
<feature type="domain" description="ABC transporter" evidence="11">
    <location>
        <begin position="106"/>
        <end position="361"/>
    </location>
</feature>
<dbReference type="InterPro" id="IPR010929">
    <property type="entry name" value="PDR_CDR_ABC"/>
</dbReference>
<comment type="caution">
    <text evidence="12">The sequence shown here is derived from an EMBL/GenBank/DDBJ whole genome shotgun (WGS) entry which is preliminary data.</text>
</comment>
<feature type="transmembrane region" description="Helical" evidence="10">
    <location>
        <begin position="1256"/>
        <end position="1275"/>
    </location>
</feature>
<evidence type="ECO:0000256" key="8">
    <source>
        <dbReference type="ARBA" id="ARBA00023136"/>
    </source>
</evidence>
<feature type="transmembrane region" description="Helical" evidence="10">
    <location>
        <begin position="578"/>
        <end position="597"/>
    </location>
</feature>
<feature type="transmembrane region" description="Helical" evidence="10">
    <location>
        <begin position="469"/>
        <end position="493"/>
    </location>
</feature>
<dbReference type="InterPro" id="IPR027417">
    <property type="entry name" value="P-loop_NTPase"/>
</dbReference>
<dbReference type="Pfam" id="PF06422">
    <property type="entry name" value="PDR_CDR"/>
    <property type="match status" value="1"/>
</dbReference>
<dbReference type="PROSITE" id="PS00211">
    <property type="entry name" value="ABC_TRANSPORTER_1"/>
    <property type="match status" value="1"/>
</dbReference>
<dbReference type="Proteomes" id="UP001321760">
    <property type="component" value="Unassembled WGS sequence"/>
</dbReference>
<dbReference type="EMBL" id="MU865951">
    <property type="protein sequence ID" value="KAK4447251.1"/>
    <property type="molecule type" value="Genomic_DNA"/>
</dbReference>
<keyword evidence="13" id="KW-1185">Reference proteome</keyword>
<feature type="transmembrane region" description="Helical" evidence="10">
    <location>
        <begin position="1210"/>
        <end position="1236"/>
    </location>
</feature>
<name>A0AAV9GFP5_9PEZI</name>
<dbReference type="InterPro" id="IPR034003">
    <property type="entry name" value="ABCG_PDR_2"/>
</dbReference>
<reference evidence="12" key="1">
    <citation type="journal article" date="2023" name="Mol. Phylogenet. Evol.">
        <title>Genome-scale phylogeny and comparative genomics of the fungal order Sordariales.</title>
        <authorList>
            <person name="Hensen N."/>
            <person name="Bonometti L."/>
            <person name="Westerberg I."/>
            <person name="Brannstrom I.O."/>
            <person name="Guillou S."/>
            <person name="Cros-Aarteil S."/>
            <person name="Calhoun S."/>
            <person name="Haridas S."/>
            <person name="Kuo A."/>
            <person name="Mondo S."/>
            <person name="Pangilinan J."/>
            <person name="Riley R."/>
            <person name="LaButti K."/>
            <person name="Andreopoulos B."/>
            <person name="Lipzen A."/>
            <person name="Chen C."/>
            <person name="Yan M."/>
            <person name="Daum C."/>
            <person name="Ng V."/>
            <person name="Clum A."/>
            <person name="Steindorff A."/>
            <person name="Ohm R.A."/>
            <person name="Martin F."/>
            <person name="Silar P."/>
            <person name="Natvig D.O."/>
            <person name="Lalanne C."/>
            <person name="Gautier V."/>
            <person name="Ament-Velasquez S.L."/>
            <person name="Kruys A."/>
            <person name="Hutchinson M.I."/>
            <person name="Powell A.J."/>
            <person name="Barry K."/>
            <person name="Miller A.N."/>
            <person name="Grigoriev I.V."/>
            <person name="Debuchy R."/>
            <person name="Gladieux P."/>
            <person name="Hiltunen Thoren M."/>
            <person name="Johannesson H."/>
        </authorList>
    </citation>
    <scope>NUCLEOTIDE SEQUENCE</scope>
    <source>
        <strain evidence="12">PSN243</strain>
    </source>
</reference>
<keyword evidence="7 10" id="KW-1133">Transmembrane helix</keyword>
<protein>
    <submittedName>
        <fullName evidence="12">Multidrug resistance protein CDR1</fullName>
    </submittedName>
</protein>